<feature type="non-terminal residue" evidence="2">
    <location>
        <position position="152"/>
    </location>
</feature>
<feature type="region of interest" description="Disordered" evidence="1">
    <location>
        <begin position="88"/>
        <end position="135"/>
    </location>
</feature>
<reference evidence="2" key="1">
    <citation type="journal article" date="2023" name="G3 (Bethesda)">
        <title>A reference genome for the long-term kleptoplast-retaining sea slug Elysia crispata morphotype clarki.</title>
        <authorList>
            <person name="Eastman K.E."/>
            <person name="Pendleton A.L."/>
            <person name="Shaikh M.A."/>
            <person name="Suttiyut T."/>
            <person name="Ogas R."/>
            <person name="Tomko P."/>
            <person name="Gavelis G."/>
            <person name="Widhalm J.R."/>
            <person name="Wisecaver J.H."/>
        </authorList>
    </citation>
    <scope>NUCLEOTIDE SEQUENCE</scope>
    <source>
        <strain evidence="2">ECLA1</strain>
    </source>
</reference>
<organism evidence="2 3">
    <name type="scientific">Elysia crispata</name>
    <name type="common">lettuce slug</name>
    <dbReference type="NCBI Taxonomy" id="231223"/>
    <lineage>
        <taxon>Eukaryota</taxon>
        <taxon>Metazoa</taxon>
        <taxon>Spiralia</taxon>
        <taxon>Lophotrochozoa</taxon>
        <taxon>Mollusca</taxon>
        <taxon>Gastropoda</taxon>
        <taxon>Heterobranchia</taxon>
        <taxon>Euthyneura</taxon>
        <taxon>Panpulmonata</taxon>
        <taxon>Sacoglossa</taxon>
        <taxon>Placobranchoidea</taxon>
        <taxon>Plakobranchidae</taxon>
        <taxon>Elysia</taxon>
    </lineage>
</organism>
<dbReference type="Proteomes" id="UP001283361">
    <property type="component" value="Unassembled WGS sequence"/>
</dbReference>
<proteinExistence type="predicted"/>
<comment type="caution">
    <text evidence="2">The sequence shown here is derived from an EMBL/GenBank/DDBJ whole genome shotgun (WGS) entry which is preliminary data.</text>
</comment>
<accession>A0AAE1ABK0</accession>
<protein>
    <submittedName>
        <fullName evidence="2">Uncharacterized protein</fullName>
    </submittedName>
</protein>
<evidence type="ECO:0000313" key="2">
    <source>
        <dbReference type="EMBL" id="KAK3784910.1"/>
    </source>
</evidence>
<name>A0AAE1ABK0_9GAST</name>
<feature type="compositionally biased region" description="Low complexity" evidence="1">
    <location>
        <begin position="123"/>
        <end position="132"/>
    </location>
</feature>
<gene>
    <name evidence="2" type="ORF">RRG08_005808</name>
</gene>
<dbReference type="EMBL" id="JAWDGP010002183">
    <property type="protein sequence ID" value="KAK3784910.1"/>
    <property type="molecule type" value="Genomic_DNA"/>
</dbReference>
<dbReference type="AlphaFoldDB" id="A0AAE1ABK0"/>
<evidence type="ECO:0000256" key="1">
    <source>
        <dbReference type="SAM" id="MobiDB-lite"/>
    </source>
</evidence>
<evidence type="ECO:0000313" key="3">
    <source>
        <dbReference type="Proteomes" id="UP001283361"/>
    </source>
</evidence>
<keyword evidence="3" id="KW-1185">Reference proteome</keyword>
<sequence length="152" mass="16044">QLRIAYDLLLPGGFKLSDKRCHSRGSAEGANPAAHCKTCVKPDLHLRIAALASASRLLPNSPGGNVQGGFVTDLCRFKSVLLEKATINAPKGKSTTPASDCRDRKAPLNSTPSLREVPDDGSTRGSSGGLLTFPLGKEEFRKGNCQRGFAPG</sequence>